<feature type="region of interest" description="Disordered" evidence="2">
    <location>
        <begin position="562"/>
        <end position="612"/>
    </location>
</feature>
<reference evidence="4" key="3">
    <citation type="submission" date="2023-05" db="EMBL/GenBank/DDBJ databases">
        <authorList>
            <person name="Smith C.H."/>
        </authorList>
    </citation>
    <scope>NUCLEOTIDE SEQUENCE</scope>
    <source>
        <strain evidence="4">CHS0354</strain>
        <tissue evidence="4">Mantle</tissue>
    </source>
</reference>
<feature type="region of interest" description="Disordered" evidence="2">
    <location>
        <begin position="406"/>
        <end position="449"/>
    </location>
</feature>
<sequence>MEEKVKTLVAELQDIVNKQTNNKYSEVDDAMTSLVDYVQEMTANKTGVESRLKVLEDMLFKRSEKKKLCKDNIQKIRKEMMVAPRTPSTSRTKQEKGNPSSTTSSKTSTSSQTLLNRKRFGNKTAPISTTPASKSNLAISAPSANANPSHGKKIAVKPFRNESAPNTTTIEAKRSEWTQTDETEELSGTIDQSEQEYPGEMADEVRFFEECLNGLKIMFSDDTKNPLEKIISTATSKIKKKVNTGNTYIMDVAGDIRRLQAENKYLRTALDGIFKNVLHGDDTTLKEIKTPKNIKDNQTILEVKANIKEVVQRLHEIKFDAENAVTERECLLSTLECLFNNVRDQSEGKAESNISTALDEIWSSIKKEDSSNQILTHAKLISNIQAEWKREAEYVSHLLEELNEPSTYDGKEDTQVNLKEPPIQKMGVSKKDRKKDHKKENDEPPRSKHVERLQRNFAIASNVLKNQMNAREAITEKQCLLLTLEKLVNHVLDLSNGKTDTDISSSLDEISSNIKKESTANQGLSHAKVIFSAQMEWKREAEYASHLLEELNKLATYDGKHDTQVSLKEPPVQTVHDSSKDGKKDNKKKSDEPSRSRHTERLQRDFSSASNVLTKQMNAEQAMKERECLLSTLQCLYNHARDLYDGKTDGDISSALGDIWSSIKKESTANQGLFQANEISSIQIKWKRDTEHLKGTKKVLQSIIDGLHKEADDLVKDETRTDASSPLYQVESSISRESSSHRSFVKASEIVHILLEWKRDVEYVSCLLEELTQVSHSSNNGDNHVVLSRPQNVETSLHFKTNDARSIGTSQNKQPQSVHNEKLMKNYANASLVLKQLNEKENLRMDLGKKTEQVEDLKERLQRMQADNTKIKNDADSLRTRLSEQAGALLTFDNPSIADLSDPNRPTKVSEKYSELYDNEWTDAFANLSKEYPSISEEQMIGSLYEMIVDGYQFCKDIRETQKWALEDTLFDPAGCMKSNQRTKRWETSKIFAKNLSDVAKQSSNVSSANIAKAFVMDKKTKDKYREMIKLCATYIQEFVQLCWFMLVQTPPLCLDLKTAQGHAFDTICYREYTKKGKKIAFVVWPALFLHENGPLLCKGVAQGQ</sequence>
<dbReference type="Proteomes" id="UP001195483">
    <property type="component" value="Unassembled WGS sequence"/>
</dbReference>
<protein>
    <recommendedName>
        <fullName evidence="3">Mitochondria-eating protein C-terminal domain-containing protein</fullName>
    </recommendedName>
</protein>
<gene>
    <name evidence="4" type="ORF">CHS0354_009704</name>
</gene>
<accession>A0AAE0VLQ2</accession>
<evidence type="ECO:0000259" key="3">
    <source>
        <dbReference type="Pfam" id="PF16026"/>
    </source>
</evidence>
<feature type="compositionally biased region" description="Polar residues" evidence="2">
    <location>
        <begin position="125"/>
        <end position="134"/>
    </location>
</feature>
<evidence type="ECO:0000313" key="4">
    <source>
        <dbReference type="EMBL" id="KAK3582898.1"/>
    </source>
</evidence>
<organism evidence="4 5">
    <name type="scientific">Potamilus streckersoni</name>
    <dbReference type="NCBI Taxonomy" id="2493646"/>
    <lineage>
        <taxon>Eukaryota</taxon>
        <taxon>Metazoa</taxon>
        <taxon>Spiralia</taxon>
        <taxon>Lophotrochozoa</taxon>
        <taxon>Mollusca</taxon>
        <taxon>Bivalvia</taxon>
        <taxon>Autobranchia</taxon>
        <taxon>Heteroconchia</taxon>
        <taxon>Palaeoheterodonta</taxon>
        <taxon>Unionida</taxon>
        <taxon>Unionoidea</taxon>
        <taxon>Unionidae</taxon>
        <taxon>Ambleminae</taxon>
        <taxon>Lampsilini</taxon>
        <taxon>Potamilus</taxon>
    </lineage>
</organism>
<keyword evidence="1" id="KW-0175">Coiled coil</keyword>
<dbReference type="AlphaFoldDB" id="A0AAE0VLQ2"/>
<reference evidence="4" key="2">
    <citation type="journal article" date="2021" name="Genome Biol. Evol.">
        <title>Developing a high-quality reference genome for a parasitic bivalve with doubly uniparental inheritance (Bivalvia: Unionida).</title>
        <authorList>
            <person name="Smith C.H."/>
        </authorList>
    </citation>
    <scope>NUCLEOTIDE SEQUENCE</scope>
    <source>
        <strain evidence="4">CHS0354</strain>
        <tissue evidence="4">Mantle</tissue>
    </source>
</reference>
<dbReference type="EMBL" id="JAEAOA010000619">
    <property type="protein sequence ID" value="KAK3582898.1"/>
    <property type="molecule type" value="Genomic_DNA"/>
</dbReference>
<dbReference type="InterPro" id="IPR031981">
    <property type="entry name" value="MIEAP_C"/>
</dbReference>
<feature type="compositionally biased region" description="Low complexity" evidence="2">
    <location>
        <begin position="135"/>
        <end position="149"/>
    </location>
</feature>
<feature type="compositionally biased region" description="Low complexity" evidence="2">
    <location>
        <begin position="100"/>
        <end position="113"/>
    </location>
</feature>
<evidence type="ECO:0000256" key="2">
    <source>
        <dbReference type="SAM" id="MobiDB-lite"/>
    </source>
</evidence>
<evidence type="ECO:0000256" key="1">
    <source>
        <dbReference type="SAM" id="Coils"/>
    </source>
</evidence>
<reference evidence="4" key="1">
    <citation type="journal article" date="2021" name="Genome Biol. Evol.">
        <title>A High-Quality Reference Genome for a Parasitic Bivalve with Doubly Uniparental Inheritance (Bivalvia: Unionida).</title>
        <authorList>
            <person name="Smith C.H."/>
        </authorList>
    </citation>
    <scope>NUCLEOTIDE SEQUENCE</scope>
    <source>
        <strain evidence="4">CHS0354</strain>
    </source>
</reference>
<comment type="caution">
    <text evidence="4">The sequence shown here is derived from an EMBL/GenBank/DDBJ whole genome shotgun (WGS) entry which is preliminary data.</text>
</comment>
<feature type="compositionally biased region" description="Basic and acidic residues" evidence="2">
    <location>
        <begin position="577"/>
        <end position="604"/>
    </location>
</feature>
<feature type="domain" description="Mitochondria-eating protein C-terminal" evidence="3">
    <location>
        <begin position="905"/>
        <end position="1102"/>
    </location>
</feature>
<keyword evidence="5" id="KW-1185">Reference proteome</keyword>
<proteinExistence type="predicted"/>
<dbReference type="Pfam" id="PF16026">
    <property type="entry name" value="MIEAP"/>
    <property type="match status" value="1"/>
</dbReference>
<feature type="compositionally biased region" description="Basic and acidic residues" evidence="2">
    <location>
        <begin position="438"/>
        <end position="449"/>
    </location>
</feature>
<evidence type="ECO:0000313" key="5">
    <source>
        <dbReference type="Proteomes" id="UP001195483"/>
    </source>
</evidence>
<feature type="region of interest" description="Disordered" evidence="2">
    <location>
        <begin position="80"/>
        <end position="198"/>
    </location>
</feature>
<name>A0AAE0VLQ2_9BIVA</name>
<feature type="coiled-coil region" evidence="1">
    <location>
        <begin position="820"/>
        <end position="881"/>
    </location>
</feature>